<keyword evidence="2" id="KW-1185">Reference proteome</keyword>
<dbReference type="AlphaFoldDB" id="A0A1Y1HUK1"/>
<name>A0A1Y1HUK1_KLENI</name>
<gene>
    <name evidence="1" type="ORF">KFL_001070160</name>
</gene>
<evidence type="ECO:0000313" key="2">
    <source>
        <dbReference type="Proteomes" id="UP000054558"/>
    </source>
</evidence>
<dbReference type="SUPFAM" id="SSF53756">
    <property type="entry name" value="UDP-Glycosyltransferase/glycogen phosphorylase"/>
    <property type="match status" value="1"/>
</dbReference>
<sequence length="872" mass="96347">MDLPWSQWAAALGKTKAAPSPNAPKGSALQILSQRRIYQIIAMLGILHLVYTITGHIALTGQIEDQDTDYGMPLWPAQMTPLRIGILSSYPPQLSDVAGYTRDLFSLGVANSTNPLLRRAKVSVVIVDERNTADDYGEEVAFLFRKEAHKDYFLAADYINREFEVLSVQHDFDVYGGHYGELLLVLLDHLTIPYVVNIHSLPADYEVHKQMILEKVLASAAHVTAPLLSACKTLNQLVSRNLSCTLLPTGWLPHNFAQAPNMTFAPVSEDRRVILTPGLVSPIRGQERMMEAMKGVRVLIPKTMYVVLGQQEPGQTVDYMDHLAKLGKRAGVGRVNVIVQEPQSFEELVGWFRRADVIVDPSDDPNKISSRALDMAIALGIPAIASVSPYSEHLCGSLNSTNIKLHTSSPCTVTPINSPRSLAVSVIAILRNATLRETMQRGRATLKEGDRSWPAVADEWAITLARVAANRTTPMLARKGLWAGGWDTWPEGDPERQVELAAFGAQLKSRNAMVGGHLIAEDVARAVLFGETSAERRAAAGALKQLSYEGLLFASYIPRGKGCKIRRGRSGISYTHNGIGAFQGYTLGDMEVLTHTLPTKQLILGRGVRYGGNFVNFVYEGEEIRTRIDVVNWEFTCDDDVPKYVVTTDANSTRLMEAVARITMTYSLLPGGSRLTLEVRVELLAIGCMERVEIIVGMDSMSEWFTGLDFDRFYLMQSQTNITGQGVPTGERNMYEQDPENLAAWSLVTNSEGAFGVITVFKSQAQLVTVKAEPDRLNKFHYVKNEYLISQVCQNSPVTVVEEKILMKRLDLEKLHKLDSIVQDPARFSGVDISGPSDRALIEAAFEEMAYHEPSVKEVTSSDDVDSVYGEA</sequence>
<proteinExistence type="predicted"/>
<dbReference type="STRING" id="105231.A0A1Y1HUK1"/>
<dbReference type="EMBL" id="DF237056">
    <property type="protein sequence ID" value="GAQ82310.1"/>
    <property type="molecule type" value="Genomic_DNA"/>
</dbReference>
<evidence type="ECO:0000313" key="1">
    <source>
        <dbReference type="EMBL" id="GAQ82310.1"/>
    </source>
</evidence>
<evidence type="ECO:0008006" key="3">
    <source>
        <dbReference type="Google" id="ProtNLM"/>
    </source>
</evidence>
<reference evidence="1 2" key="1">
    <citation type="journal article" date="2014" name="Nat. Commun.">
        <title>Klebsormidium flaccidum genome reveals primary factors for plant terrestrial adaptation.</title>
        <authorList>
            <person name="Hori K."/>
            <person name="Maruyama F."/>
            <person name="Fujisawa T."/>
            <person name="Togashi T."/>
            <person name="Yamamoto N."/>
            <person name="Seo M."/>
            <person name="Sato S."/>
            <person name="Yamada T."/>
            <person name="Mori H."/>
            <person name="Tajima N."/>
            <person name="Moriyama T."/>
            <person name="Ikeuchi M."/>
            <person name="Watanabe M."/>
            <person name="Wada H."/>
            <person name="Kobayashi K."/>
            <person name="Saito M."/>
            <person name="Masuda T."/>
            <person name="Sasaki-Sekimoto Y."/>
            <person name="Mashiguchi K."/>
            <person name="Awai K."/>
            <person name="Shimojima M."/>
            <person name="Masuda S."/>
            <person name="Iwai M."/>
            <person name="Nobusawa T."/>
            <person name="Narise T."/>
            <person name="Kondo S."/>
            <person name="Saito H."/>
            <person name="Sato R."/>
            <person name="Murakawa M."/>
            <person name="Ihara Y."/>
            <person name="Oshima-Yamada Y."/>
            <person name="Ohtaka K."/>
            <person name="Satoh M."/>
            <person name="Sonobe K."/>
            <person name="Ishii M."/>
            <person name="Ohtani R."/>
            <person name="Kanamori-Sato M."/>
            <person name="Honoki R."/>
            <person name="Miyazaki D."/>
            <person name="Mochizuki H."/>
            <person name="Umetsu J."/>
            <person name="Higashi K."/>
            <person name="Shibata D."/>
            <person name="Kamiya Y."/>
            <person name="Sato N."/>
            <person name="Nakamura Y."/>
            <person name="Tabata S."/>
            <person name="Ida S."/>
            <person name="Kurokawa K."/>
            <person name="Ohta H."/>
        </authorList>
    </citation>
    <scope>NUCLEOTIDE SEQUENCE [LARGE SCALE GENOMIC DNA]</scope>
    <source>
        <strain evidence="1 2">NIES-2285</strain>
    </source>
</reference>
<dbReference type="Proteomes" id="UP000054558">
    <property type="component" value="Unassembled WGS sequence"/>
</dbReference>
<dbReference type="Gene3D" id="3.40.50.2000">
    <property type="entry name" value="Glycogen Phosphorylase B"/>
    <property type="match status" value="2"/>
</dbReference>
<protein>
    <recommendedName>
        <fullName evidence="3">Glycosyl transferase family 1 domain-containing protein</fullName>
    </recommendedName>
</protein>
<dbReference type="OrthoDB" id="2193793at2759"/>
<organism evidence="1 2">
    <name type="scientific">Klebsormidium nitens</name>
    <name type="common">Green alga</name>
    <name type="synonym">Ulothrix nitens</name>
    <dbReference type="NCBI Taxonomy" id="105231"/>
    <lineage>
        <taxon>Eukaryota</taxon>
        <taxon>Viridiplantae</taxon>
        <taxon>Streptophyta</taxon>
        <taxon>Klebsormidiophyceae</taxon>
        <taxon>Klebsormidiales</taxon>
        <taxon>Klebsormidiaceae</taxon>
        <taxon>Klebsormidium</taxon>
    </lineage>
</organism>
<accession>A0A1Y1HUK1</accession>